<keyword evidence="8" id="KW-0833">Ubl conjugation pathway</keyword>
<evidence type="ECO:0000256" key="1">
    <source>
        <dbReference type="ARBA" id="ARBA00000900"/>
    </source>
</evidence>
<keyword evidence="5" id="KW-0808">Transferase</keyword>
<evidence type="ECO:0000256" key="11">
    <source>
        <dbReference type="SAM" id="MobiDB-lite"/>
    </source>
</evidence>
<feature type="domain" description="RING-type" evidence="12">
    <location>
        <begin position="51"/>
        <end position="86"/>
    </location>
</feature>
<dbReference type="UniPathway" id="UPA00143"/>
<protein>
    <recommendedName>
        <fullName evidence="4">RING-type E3 ubiquitin transferase</fullName>
        <ecNumber evidence="4">2.3.2.27</ecNumber>
    </recommendedName>
</protein>
<dbReference type="Proteomes" id="UP000265515">
    <property type="component" value="Unassembled WGS sequence"/>
</dbReference>
<dbReference type="SUPFAM" id="SSF57850">
    <property type="entry name" value="RING/U-box"/>
    <property type="match status" value="1"/>
</dbReference>
<dbReference type="STRING" id="69332.A0A388LQ71"/>
<dbReference type="InterPro" id="IPR052088">
    <property type="entry name" value="E3_ubiquitin-ligase_SINA"/>
</dbReference>
<keyword evidence="15" id="KW-1185">Reference proteome</keyword>
<dbReference type="InterPro" id="IPR013010">
    <property type="entry name" value="Znf_SIAH"/>
</dbReference>
<keyword evidence="9" id="KW-0862">Zinc</keyword>
<sequence>MGGGRERVESVGYSQSTHSLRSSSASVDGGSQVPHAKRQKTRGGFSDLLTCPVCFETMFAPIYQCNKGHTVCCGCKAKVTSCPSCRGPLGDIRCLALEQAAELVDVPCRYQDHGCPMMVEYTAKKEHEETCKFRPFECISVGCQAEGTVPWLLTHLKAHPKISIYESAQITTNIVVSDKVGAYHPLVYSAHTQYFCLRMEMCKLMGPLVLAAWVQFMGESEMGRSFRIQRSWVDWTRITPTWLRVSTSSEFRGLGWTGHGGSLPLGPREHHRLATIMFHGRSKELNLLGSNLEKVIGIGFTTRCGAVSCETIIDRAMDGWLCCLQLYLQ</sequence>
<comment type="catalytic activity">
    <reaction evidence="1">
        <text>S-ubiquitinyl-[E2 ubiquitin-conjugating enzyme]-L-cysteine + [acceptor protein]-L-lysine = [E2 ubiquitin-conjugating enzyme]-L-cysteine + N(6)-ubiquitinyl-[acceptor protein]-L-lysine.</text>
        <dbReference type="EC" id="2.3.2.27"/>
    </reaction>
</comment>
<keyword evidence="7 10" id="KW-0863">Zinc-finger</keyword>
<dbReference type="Gene3D" id="3.30.40.10">
    <property type="entry name" value="Zinc/RING finger domain, C3HC4 (zinc finger)"/>
    <property type="match status" value="2"/>
</dbReference>
<feature type="region of interest" description="Disordered" evidence="11">
    <location>
        <begin position="1"/>
        <end position="39"/>
    </location>
</feature>
<proteinExistence type="inferred from homology"/>
<evidence type="ECO:0000313" key="14">
    <source>
        <dbReference type="EMBL" id="GBG84490.1"/>
    </source>
</evidence>
<evidence type="ECO:0000256" key="10">
    <source>
        <dbReference type="PROSITE-ProRule" id="PRU00455"/>
    </source>
</evidence>
<dbReference type="FunFam" id="3.30.40.10:FF:000041">
    <property type="entry name" value="E3 ubiquitin-protein ligase SINAT3"/>
    <property type="match status" value="1"/>
</dbReference>
<accession>A0A388LQ71</accession>
<dbReference type="EC" id="2.3.2.27" evidence="4"/>
<comment type="pathway">
    <text evidence="2">Protein modification; protein ubiquitination.</text>
</comment>
<evidence type="ECO:0000259" key="13">
    <source>
        <dbReference type="PROSITE" id="PS51081"/>
    </source>
</evidence>
<keyword evidence="6" id="KW-0479">Metal-binding</keyword>
<dbReference type="PANTHER" id="PTHR10315:SF117">
    <property type="entry name" value="RING-TYPE E3 UBIQUITIN TRANSFERASE"/>
    <property type="match status" value="1"/>
</dbReference>
<dbReference type="InterPro" id="IPR049548">
    <property type="entry name" value="Sina-like_RING"/>
</dbReference>
<dbReference type="PROSITE" id="PS51081">
    <property type="entry name" value="ZF_SIAH"/>
    <property type="match status" value="1"/>
</dbReference>
<evidence type="ECO:0000256" key="6">
    <source>
        <dbReference type="ARBA" id="ARBA00022723"/>
    </source>
</evidence>
<dbReference type="AlphaFoldDB" id="A0A388LQ71"/>
<dbReference type="PANTHER" id="PTHR10315">
    <property type="entry name" value="E3 UBIQUITIN PROTEIN LIGASE SIAH"/>
    <property type="match status" value="1"/>
</dbReference>
<dbReference type="GO" id="GO:0005737">
    <property type="term" value="C:cytoplasm"/>
    <property type="evidence" value="ECO:0007669"/>
    <property type="project" value="TreeGrafter"/>
</dbReference>
<evidence type="ECO:0000256" key="2">
    <source>
        <dbReference type="ARBA" id="ARBA00004906"/>
    </source>
</evidence>
<dbReference type="Gramene" id="GBG84490">
    <property type="protein sequence ID" value="GBG84490"/>
    <property type="gene ID" value="CBR_g38773"/>
</dbReference>
<dbReference type="EMBL" id="BFEA01000478">
    <property type="protein sequence ID" value="GBG84490.1"/>
    <property type="molecule type" value="Genomic_DNA"/>
</dbReference>
<dbReference type="GO" id="GO:0016567">
    <property type="term" value="P:protein ubiquitination"/>
    <property type="evidence" value="ECO:0007669"/>
    <property type="project" value="UniProtKB-UniPathway"/>
</dbReference>
<comment type="caution">
    <text evidence="14">The sequence shown here is derived from an EMBL/GenBank/DDBJ whole genome shotgun (WGS) entry which is preliminary data.</text>
</comment>
<dbReference type="InterPro" id="IPR013083">
    <property type="entry name" value="Znf_RING/FYVE/PHD"/>
</dbReference>
<feature type="compositionally biased region" description="Polar residues" evidence="11">
    <location>
        <begin position="12"/>
        <end position="26"/>
    </location>
</feature>
<dbReference type="Pfam" id="PF21362">
    <property type="entry name" value="Sina_RING"/>
    <property type="match status" value="1"/>
</dbReference>
<dbReference type="GO" id="GO:0008270">
    <property type="term" value="F:zinc ion binding"/>
    <property type="evidence" value="ECO:0007669"/>
    <property type="project" value="UniProtKB-KW"/>
</dbReference>
<dbReference type="GO" id="GO:0061630">
    <property type="term" value="F:ubiquitin protein ligase activity"/>
    <property type="evidence" value="ECO:0007669"/>
    <property type="project" value="UniProtKB-EC"/>
</dbReference>
<dbReference type="InterPro" id="IPR001841">
    <property type="entry name" value="Znf_RING"/>
</dbReference>
<evidence type="ECO:0000256" key="3">
    <source>
        <dbReference type="ARBA" id="ARBA00009119"/>
    </source>
</evidence>
<name>A0A388LQ71_CHABU</name>
<evidence type="ECO:0000256" key="8">
    <source>
        <dbReference type="ARBA" id="ARBA00022786"/>
    </source>
</evidence>
<dbReference type="OMA" id="QPRMGES"/>
<reference evidence="14 15" key="1">
    <citation type="journal article" date="2018" name="Cell">
        <title>The Chara Genome: Secondary Complexity and Implications for Plant Terrestrialization.</title>
        <authorList>
            <person name="Nishiyama T."/>
            <person name="Sakayama H."/>
            <person name="Vries J.D."/>
            <person name="Buschmann H."/>
            <person name="Saint-Marcoux D."/>
            <person name="Ullrich K.K."/>
            <person name="Haas F.B."/>
            <person name="Vanderstraeten L."/>
            <person name="Becker D."/>
            <person name="Lang D."/>
            <person name="Vosolsobe S."/>
            <person name="Rombauts S."/>
            <person name="Wilhelmsson P.K.I."/>
            <person name="Janitza P."/>
            <person name="Kern R."/>
            <person name="Heyl A."/>
            <person name="Rumpler F."/>
            <person name="Villalobos L.I.A.C."/>
            <person name="Clay J.M."/>
            <person name="Skokan R."/>
            <person name="Toyoda A."/>
            <person name="Suzuki Y."/>
            <person name="Kagoshima H."/>
            <person name="Schijlen E."/>
            <person name="Tajeshwar N."/>
            <person name="Catarino B."/>
            <person name="Hetherington A.J."/>
            <person name="Saltykova A."/>
            <person name="Bonnot C."/>
            <person name="Breuninger H."/>
            <person name="Symeonidi A."/>
            <person name="Radhakrishnan G.V."/>
            <person name="Van Nieuwerburgh F."/>
            <person name="Deforce D."/>
            <person name="Chang C."/>
            <person name="Karol K.G."/>
            <person name="Hedrich R."/>
            <person name="Ulvskov P."/>
            <person name="Glockner G."/>
            <person name="Delwiche C.F."/>
            <person name="Petrasek J."/>
            <person name="Van de Peer Y."/>
            <person name="Friml J."/>
            <person name="Beilby M."/>
            <person name="Dolan L."/>
            <person name="Kohara Y."/>
            <person name="Sugano S."/>
            <person name="Fujiyama A."/>
            <person name="Delaux P.-M."/>
            <person name="Quint M."/>
            <person name="TheiBen G."/>
            <person name="Hagemann M."/>
            <person name="Harholt J."/>
            <person name="Dunand C."/>
            <person name="Zachgo S."/>
            <person name="Langdale J."/>
            <person name="Maumus F."/>
            <person name="Straeten D.V.D."/>
            <person name="Gould S.B."/>
            <person name="Rensing S.A."/>
        </authorList>
    </citation>
    <scope>NUCLEOTIDE SEQUENCE [LARGE SCALE GENOMIC DNA]</scope>
    <source>
        <strain evidence="14 15">S276</strain>
    </source>
</reference>
<comment type="similarity">
    <text evidence="3">Belongs to the SINA (Seven in absentia) family.</text>
</comment>
<evidence type="ECO:0000256" key="5">
    <source>
        <dbReference type="ARBA" id="ARBA00022679"/>
    </source>
</evidence>
<dbReference type="SUPFAM" id="SSF49599">
    <property type="entry name" value="TRAF domain-like"/>
    <property type="match status" value="1"/>
</dbReference>
<evidence type="ECO:0000256" key="9">
    <source>
        <dbReference type="ARBA" id="ARBA00022833"/>
    </source>
</evidence>
<evidence type="ECO:0000256" key="4">
    <source>
        <dbReference type="ARBA" id="ARBA00012483"/>
    </source>
</evidence>
<evidence type="ECO:0000256" key="7">
    <source>
        <dbReference type="ARBA" id="ARBA00022771"/>
    </source>
</evidence>
<evidence type="ECO:0000259" key="12">
    <source>
        <dbReference type="PROSITE" id="PS50089"/>
    </source>
</evidence>
<dbReference type="OrthoDB" id="4788989at2759"/>
<organism evidence="14 15">
    <name type="scientific">Chara braunii</name>
    <name type="common">Braun's stonewort</name>
    <dbReference type="NCBI Taxonomy" id="69332"/>
    <lineage>
        <taxon>Eukaryota</taxon>
        <taxon>Viridiplantae</taxon>
        <taxon>Streptophyta</taxon>
        <taxon>Charophyceae</taxon>
        <taxon>Charales</taxon>
        <taxon>Characeae</taxon>
        <taxon>Chara</taxon>
    </lineage>
</organism>
<dbReference type="Pfam" id="PF21361">
    <property type="entry name" value="Sina_ZnF"/>
    <property type="match status" value="1"/>
</dbReference>
<evidence type="ECO:0000313" key="15">
    <source>
        <dbReference type="Proteomes" id="UP000265515"/>
    </source>
</evidence>
<feature type="domain" description="SIAH-type" evidence="13">
    <location>
        <begin position="103"/>
        <end position="161"/>
    </location>
</feature>
<dbReference type="PROSITE" id="PS50089">
    <property type="entry name" value="ZF_RING_2"/>
    <property type="match status" value="1"/>
</dbReference>
<gene>
    <name evidence="14" type="ORF">CBR_g38773</name>
</gene>